<reference evidence="1 2" key="1">
    <citation type="submission" date="2019-01" db="EMBL/GenBank/DDBJ databases">
        <title>Sequencing of cultivated peanut Arachis hypogaea provides insights into genome evolution and oil improvement.</title>
        <authorList>
            <person name="Chen X."/>
        </authorList>
    </citation>
    <scope>NUCLEOTIDE SEQUENCE [LARGE SCALE GENOMIC DNA]</scope>
    <source>
        <strain evidence="2">cv. Fuhuasheng</strain>
        <tissue evidence="1">Leaves</tissue>
    </source>
</reference>
<gene>
    <name evidence="1" type="ORF">Ahy_A07g031543</name>
</gene>
<dbReference type="Gramene" id="arahy.Tifrunner.gnm2.ann2.Ah07g060900.1">
    <property type="protein sequence ID" value="arahy.Tifrunner.gnm2.ann2.Ah07g060900.1-CDS-1"/>
    <property type="gene ID" value="arahy.Tifrunner.gnm2.ann2.Ah07g060900"/>
</dbReference>
<evidence type="ECO:0000313" key="1">
    <source>
        <dbReference type="EMBL" id="RYR45746.1"/>
    </source>
</evidence>
<dbReference type="Proteomes" id="UP000289738">
    <property type="component" value="Chromosome A07"/>
</dbReference>
<name>A0A445C487_ARAHY</name>
<dbReference type="EMBL" id="SDMP01000007">
    <property type="protein sequence ID" value="RYR45746.1"/>
    <property type="molecule type" value="Genomic_DNA"/>
</dbReference>
<evidence type="ECO:0000313" key="2">
    <source>
        <dbReference type="Proteomes" id="UP000289738"/>
    </source>
</evidence>
<keyword evidence="2" id="KW-1185">Reference proteome</keyword>
<comment type="caution">
    <text evidence="1">The sequence shown here is derived from an EMBL/GenBank/DDBJ whole genome shotgun (WGS) entry which is preliminary data.</text>
</comment>
<accession>A0A445C487</accession>
<proteinExistence type="predicted"/>
<dbReference type="AlphaFoldDB" id="A0A445C487"/>
<protein>
    <submittedName>
        <fullName evidence="1">Uncharacterized protein</fullName>
    </submittedName>
</protein>
<organism evidence="1 2">
    <name type="scientific">Arachis hypogaea</name>
    <name type="common">Peanut</name>
    <dbReference type="NCBI Taxonomy" id="3818"/>
    <lineage>
        <taxon>Eukaryota</taxon>
        <taxon>Viridiplantae</taxon>
        <taxon>Streptophyta</taxon>
        <taxon>Embryophyta</taxon>
        <taxon>Tracheophyta</taxon>
        <taxon>Spermatophyta</taxon>
        <taxon>Magnoliopsida</taxon>
        <taxon>eudicotyledons</taxon>
        <taxon>Gunneridae</taxon>
        <taxon>Pentapetalae</taxon>
        <taxon>rosids</taxon>
        <taxon>fabids</taxon>
        <taxon>Fabales</taxon>
        <taxon>Fabaceae</taxon>
        <taxon>Papilionoideae</taxon>
        <taxon>50 kb inversion clade</taxon>
        <taxon>dalbergioids sensu lato</taxon>
        <taxon>Dalbergieae</taxon>
        <taxon>Pterocarpus clade</taxon>
        <taxon>Arachis</taxon>
    </lineage>
</organism>
<sequence length="170" mass="19015">MANNNDNVDEVPAFLPPSLVAKANFSRQIFTCYSSPSEVTFTTDNHTELALVTSALLRPQFLQQNPSGMVLEPFQKGRVVTFCDNFDDEKQDDVGGSRADGSRTLSAREAVVGEGEEDEVVQLVLMPLMDLLEETDREMGLEGSRYIFTDDEDENGDGNDLKYRLYNRGY</sequence>